<protein>
    <recommendedName>
        <fullName evidence="5">SEC14-like protein 2</fullName>
    </recommendedName>
</protein>
<dbReference type="SUPFAM" id="SSF46938">
    <property type="entry name" value="CRAL/TRIO N-terminal domain"/>
    <property type="match status" value="1"/>
</dbReference>
<dbReference type="SUPFAM" id="SSF52087">
    <property type="entry name" value="CRAL/TRIO domain"/>
    <property type="match status" value="1"/>
</dbReference>
<dbReference type="AlphaFoldDB" id="A0AAV6U846"/>
<dbReference type="InterPro" id="IPR036865">
    <property type="entry name" value="CRAL-TRIO_dom_sf"/>
</dbReference>
<dbReference type="Pfam" id="PF00650">
    <property type="entry name" value="CRAL_TRIO"/>
    <property type="match status" value="1"/>
</dbReference>
<dbReference type="Proteomes" id="UP000827092">
    <property type="component" value="Unassembled WGS sequence"/>
</dbReference>
<gene>
    <name evidence="3" type="ORF">JTE90_022769</name>
</gene>
<comment type="caution">
    <text evidence="3">The sequence shown here is derived from an EMBL/GenBank/DDBJ whole genome shotgun (WGS) entry which is preliminary data.</text>
</comment>
<sequence>MTRAEDIYSVERSNIDKLRCRMKGLMTPELYDEDNVFERFLRARNQNLDDAELMLKHHMQWRKNNRVDTIREEFQPTEVMVKYDVMNMLCFDKEGSPVIYYPLGKFDTRGLDKCLSHRDYTLYLIQHFENFIHGMSQKSKELGKPINQWVMIFDYESFLLSNATHKPTLQFLFNVISMYEANYPERLKAAYLINGSFVFQICFSMCKPFIAGHTIQKVKIFGTDFQSELLKIIHADDLPAFLGGNRTDPDGNPRCVQTVKHGGVIPESYYRERKMSVIPGAKLLTVNRFSKEKVEVNVPYPGSSMEWRFQVRNRNINFAVFLKRSDGEEDNEEVLPRQRVETVDSSETGMCRCPKAGIYVLEFDNSFSWLHSKQVFYTVTVNRL</sequence>
<dbReference type="Gene3D" id="2.60.120.680">
    <property type="entry name" value="GOLD domain"/>
    <property type="match status" value="1"/>
</dbReference>
<dbReference type="PROSITE" id="PS50191">
    <property type="entry name" value="CRAL_TRIO"/>
    <property type="match status" value="1"/>
</dbReference>
<dbReference type="InterPro" id="IPR051064">
    <property type="entry name" value="SEC14/CRAL-TRIO_domain"/>
</dbReference>
<feature type="domain" description="GOLD" evidence="2">
    <location>
        <begin position="266"/>
        <end position="381"/>
    </location>
</feature>
<dbReference type="PANTHER" id="PTHR23324">
    <property type="entry name" value="SEC14 RELATED PROTEIN"/>
    <property type="match status" value="1"/>
</dbReference>
<dbReference type="InterPro" id="IPR036598">
    <property type="entry name" value="GOLD_dom_sf"/>
</dbReference>
<dbReference type="InterPro" id="IPR009038">
    <property type="entry name" value="GOLD_dom"/>
</dbReference>
<reference evidence="3 4" key="1">
    <citation type="journal article" date="2022" name="Nat. Ecol. Evol.">
        <title>A masculinizing supergene underlies an exaggerated male reproductive morph in a spider.</title>
        <authorList>
            <person name="Hendrickx F."/>
            <person name="De Corte Z."/>
            <person name="Sonet G."/>
            <person name="Van Belleghem S.M."/>
            <person name="Kostlbacher S."/>
            <person name="Vangestel C."/>
        </authorList>
    </citation>
    <scope>NUCLEOTIDE SEQUENCE [LARGE SCALE GENOMIC DNA]</scope>
    <source>
        <strain evidence="3">W744_W776</strain>
    </source>
</reference>
<evidence type="ECO:0000259" key="2">
    <source>
        <dbReference type="PROSITE" id="PS50866"/>
    </source>
</evidence>
<dbReference type="PANTHER" id="PTHR23324:SF83">
    <property type="entry name" value="SEC14-LIKE PROTEIN 2"/>
    <property type="match status" value="1"/>
</dbReference>
<evidence type="ECO:0000313" key="3">
    <source>
        <dbReference type="EMBL" id="KAG8180420.1"/>
    </source>
</evidence>
<organism evidence="3 4">
    <name type="scientific">Oedothorax gibbosus</name>
    <dbReference type="NCBI Taxonomy" id="931172"/>
    <lineage>
        <taxon>Eukaryota</taxon>
        <taxon>Metazoa</taxon>
        <taxon>Ecdysozoa</taxon>
        <taxon>Arthropoda</taxon>
        <taxon>Chelicerata</taxon>
        <taxon>Arachnida</taxon>
        <taxon>Araneae</taxon>
        <taxon>Araneomorphae</taxon>
        <taxon>Entelegynae</taxon>
        <taxon>Araneoidea</taxon>
        <taxon>Linyphiidae</taxon>
        <taxon>Erigoninae</taxon>
        <taxon>Oedothorax</taxon>
    </lineage>
</organism>
<accession>A0AAV6U846</accession>
<keyword evidence="4" id="KW-1185">Reference proteome</keyword>
<evidence type="ECO:0008006" key="5">
    <source>
        <dbReference type="Google" id="ProtNLM"/>
    </source>
</evidence>
<evidence type="ECO:0000313" key="4">
    <source>
        <dbReference type="Proteomes" id="UP000827092"/>
    </source>
</evidence>
<dbReference type="InterPro" id="IPR036273">
    <property type="entry name" value="CRAL/TRIO_N_dom_sf"/>
</dbReference>
<dbReference type="GO" id="GO:0005737">
    <property type="term" value="C:cytoplasm"/>
    <property type="evidence" value="ECO:0007669"/>
    <property type="project" value="TreeGrafter"/>
</dbReference>
<name>A0AAV6U846_9ARAC</name>
<dbReference type="Gene3D" id="3.40.525.10">
    <property type="entry name" value="CRAL-TRIO lipid binding domain"/>
    <property type="match status" value="1"/>
</dbReference>
<proteinExistence type="predicted"/>
<dbReference type="EMBL" id="JAFNEN010000564">
    <property type="protein sequence ID" value="KAG8180420.1"/>
    <property type="molecule type" value="Genomic_DNA"/>
</dbReference>
<dbReference type="CDD" id="cd00170">
    <property type="entry name" value="SEC14"/>
    <property type="match status" value="1"/>
</dbReference>
<dbReference type="InterPro" id="IPR001251">
    <property type="entry name" value="CRAL-TRIO_dom"/>
</dbReference>
<evidence type="ECO:0000259" key="1">
    <source>
        <dbReference type="PROSITE" id="PS50191"/>
    </source>
</evidence>
<dbReference type="Pfam" id="PF13897">
    <property type="entry name" value="GOLD_2"/>
    <property type="match status" value="1"/>
</dbReference>
<dbReference type="SUPFAM" id="SSF101576">
    <property type="entry name" value="Supernatant protein factor (SPF), C-terminal domain"/>
    <property type="match status" value="1"/>
</dbReference>
<feature type="domain" description="CRAL-TRIO" evidence="1">
    <location>
        <begin position="76"/>
        <end position="250"/>
    </location>
</feature>
<dbReference type="PROSITE" id="PS50866">
    <property type="entry name" value="GOLD"/>
    <property type="match status" value="1"/>
</dbReference>
<dbReference type="SMART" id="SM00516">
    <property type="entry name" value="SEC14"/>
    <property type="match status" value="1"/>
</dbReference>